<accession>A0A554NEA7</accession>
<reference evidence="4 5" key="1">
    <citation type="submission" date="2018-06" db="EMBL/GenBank/DDBJ databases">
        <title>Natronomonas sp. F16-60 a new haloarchaeon isolated from a solar saltern of Isla Cristina, Huelva, Spain.</title>
        <authorList>
            <person name="Duran-Viseras A."/>
            <person name="Sanchez-Porro C."/>
            <person name="Ventosa A."/>
        </authorList>
    </citation>
    <scope>NUCLEOTIDE SEQUENCE [LARGE SCALE GENOMIC DNA]</scope>
    <source>
        <strain evidence="4 5">F16-60</strain>
    </source>
</reference>
<dbReference type="Gene3D" id="3.90.79.10">
    <property type="entry name" value="Nucleoside Triphosphate Pyrophosphohydrolase"/>
    <property type="match status" value="1"/>
</dbReference>
<feature type="domain" description="Nudix hydrolase" evidence="3">
    <location>
        <begin position="56"/>
        <end position="187"/>
    </location>
</feature>
<organism evidence="4 5">
    <name type="scientific">Haloglomus irregulare</name>
    <dbReference type="NCBI Taxonomy" id="2234134"/>
    <lineage>
        <taxon>Archaea</taxon>
        <taxon>Methanobacteriati</taxon>
        <taxon>Methanobacteriota</taxon>
        <taxon>Stenosarchaea group</taxon>
        <taxon>Halobacteria</taxon>
        <taxon>Halobacteriales</taxon>
        <taxon>Natronomonadaceae</taxon>
        <taxon>Haloglomus</taxon>
    </lineage>
</organism>
<dbReference type="Pfam" id="PF00293">
    <property type="entry name" value="NUDIX"/>
    <property type="match status" value="1"/>
</dbReference>
<keyword evidence="1 4" id="KW-0378">Hydrolase</keyword>
<evidence type="ECO:0000256" key="1">
    <source>
        <dbReference type="ARBA" id="ARBA00022801"/>
    </source>
</evidence>
<dbReference type="InterPro" id="IPR020084">
    <property type="entry name" value="NUDIX_hydrolase_CS"/>
</dbReference>
<keyword evidence="5" id="KW-1185">Reference proteome</keyword>
<dbReference type="GO" id="GO:0004081">
    <property type="term" value="F:bis(5'-nucleosyl)-tetraphosphatase (asymmetrical) activity"/>
    <property type="evidence" value="ECO:0007669"/>
    <property type="project" value="TreeGrafter"/>
</dbReference>
<sequence>MSLDDLWYLADEADQQAEQAYHRLRERHDGFLERRHEKHVSRGRFRTLASRIRERGTPYGAHTIVHRPGGDLLLVRHEGVDMWVLPGGEVDPGESFREAARRELAEEAGVEATYEGLGVLGRVEVRTGGYDTWGVLPVYAARADPEGPTPRPRDPDGEISEARWFTELPADTRDRDILREWRRRRGV</sequence>
<dbReference type="InParanoid" id="A0A554NEA7"/>
<evidence type="ECO:0000313" key="4">
    <source>
        <dbReference type="EMBL" id="TSD15734.1"/>
    </source>
</evidence>
<dbReference type="InterPro" id="IPR020476">
    <property type="entry name" value="Nudix_hydrolase"/>
</dbReference>
<dbReference type="OrthoDB" id="346422at2157"/>
<dbReference type="SUPFAM" id="SSF55811">
    <property type="entry name" value="Nudix"/>
    <property type="match status" value="1"/>
</dbReference>
<dbReference type="InterPro" id="IPR000086">
    <property type="entry name" value="NUDIX_hydrolase_dom"/>
</dbReference>
<dbReference type="PANTHER" id="PTHR21340:SF0">
    <property type="entry name" value="BIS(5'-NUCLEOSYL)-TETRAPHOSPHATASE [ASYMMETRICAL]"/>
    <property type="match status" value="1"/>
</dbReference>
<dbReference type="EMBL" id="QMDX01000001">
    <property type="protein sequence ID" value="TSD15734.1"/>
    <property type="molecule type" value="Genomic_DNA"/>
</dbReference>
<dbReference type="GO" id="GO:0006754">
    <property type="term" value="P:ATP biosynthetic process"/>
    <property type="evidence" value="ECO:0007669"/>
    <property type="project" value="TreeGrafter"/>
</dbReference>
<dbReference type="CDD" id="cd02883">
    <property type="entry name" value="NUDIX_Hydrolase"/>
    <property type="match status" value="1"/>
</dbReference>
<dbReference type="PANTHER" id="PTHR21340">
    <property type="entry name" value="DIADENOSINE 5,5-P1,P4-TETRAPHOSPHATE PYROPHOSPHOHYDROLASE MUTT"/>
    <property type="match status" value="1"/>
</dbReference>
<protein>
    <submittedName>
        <fullName evidence="4">NUDIX hydrolase</fullName>
    </submittedName>
</protein>
<evidence type="ECO:0000256" key="2">
    <source>
        <dbReference type="SAM" id="MobiDB-lite"/>
    </source>
</evidence>
<comment type="caution">
    <text evidence="4">The sequence shown here is derived from an EMBL/GenBank/DDBJ whole genome shotgun (WGS) entry which is preliminary data.</text>
</comment>
<dbReference type="PROSITE" id="PS51462">
    <property type="entry name" value="NUDIX"/>
    <property type="match status" value="1"/>
</dbReference>
<dbReference type="RefSeq" id="WP_144260211.1">
    <property type="nucleotide sequence ID" value="NZ_QMDX01000001.1"/>
</dbReference>
<evidence type="ECO:0000313" key="5">
    <source>
        <dbReference type="Proteomes" id="UP000319894"/>
    </source>
</evidence>
<feature type="region of interest" description="Disordered" evidence="2">
    <location>
        <begin position="142"/>
        <end position="163"/>
    </location>
</feature>
<proteinExistence type="predicted"/>
<name>A0A554NEA7_9EURY</name>
<gene>
    <name evidence="4" type="ORF">DP107_00690</name>
</gene>
<dbReference type="GO" id="GO:0006167">
    <property type="term" value="P:AMP biosynthetic process"/>
    <property type="evidence" value="ECO:0007669"/>
    <property type="project" value="TreeGrafter"/>
</dbReference>
<dbReference type="InterPro" id="IPR015797">
    <property type="entry name" value="NUDIX_hydrolase-like_dom_sf"/>
</dbReference>
<dbReference type="InterPro" id="IPR051325">
    <property type="entry name" value="Nudix_hydrolase_domain"/>
</dbReference>
<dbReference type="PRINTS" id="PR00502">
    <property type="entry name" value="NUDIXFAMILY"/>
</dbReference>
<dbReference type="AlphaFoldDB" id="A0A554NEA7"/>
<dbReference type="PROSITE" id="PS00893">
    <property type="entry name" value="NUDIX_BOX"/>
    <property type="match status" value="1"/>
</dbReference>
<evidence type="ECO:0000259" key="3">
    <source>
        <dbReference type="PROSITE" id="PS51462"/>
    </source>
</evidence>
<dbReference type="Proteomes" id="UP000319894">
    <property type="component" value="Unassembled WGS sequence"/>
</dbReference>